<dbReference type="Gene3D" id="1.20.1250.20">
    <property type="entry name" value="MFS general substrate transporter like domains"/>
    <property type="match status" value="2"/>
</dbReference>
<name>A0A7W3Y3F7_9ACTN</name>
<dbReference type="SUPFAM" id="SSF103473">
    <property type="entry name" value="MFS general substrate transporter"/>
    <property type="match status" value="1"/>
</dbReference>
<evidence type="ECO:0000313" key="11">
    <source>
        <dbReference type="EMBL" id="MBB0246804.1"/>
    </source>
</evidence>
<feature type="domain" description="Major facilitator superfamily (MFS) profile" evidence="10">
    <location>
        <begin position="227"/>
        <end position="416"/>
    </location>
</feature>
<dbReference type="PANTHER" id="PTHR23513">
    <property type="entry name" value="INTEGRAL MEMBRANE EFFLUX PROTEIN-RELATED"/>
    <property type="match status" value="1"/>
</dbReference>
<evidence type="ECO:0000256" key="3">
    <source>
        <dbReference type="ARBA" id="ARBA00022475"/>
    </source>
</evidence>
<keyword evidence="2" id="KW-0813">Transport</keyword>
<keyword evidence="5 9" id="KW-1133">Transmembrane helix</keyword>
<dbReference type="RefSeq" id="WP_182608091.1">
    <property type="nucleotide sequence ID" value="NZ_VKHT01001131.1"/>
</dbReference>
<feature type="transmembrane region" description="Helical" evidence="9">
    <location>
        <begin position="317"/>
        <end position="335"/>
    </location>
</feature>
<feature type="transmembrane region" description="Helical" evidence="9">
    <location>
        <begin position="179"/>
        <end position="200"/>
    </location>
</feature>
<dbReference type="Proteomes" id="UP000538929">
    <property type="component" value="Unassembled WGS sequence"/>
</dbReference>
<evidence type="ECO:0000259" key="10">
    <source>
        <dbReference type="PROSITE" id="PS50850"/>
    </source>
</evidence>
<feature type="transmembrane region" description="Helical" evidence="9">
    <location>
        <begin position="221"/>
        <end position="241"/>
    </location>
</feature>
<feature type="transmembrane region" description="Helical" evidence="9">
    <location>
        <begin position="378"/>
        <end position="400"/>
    </location>
</feature>
<feature type="transmembrane region" description="Helical" evidence="9">
    <location>
        <begin position="151"/>
        <end position="173"/>
    </location>
</feature>
<comment type="similarity">
    <text evidence="7">Belongs to the major facilitator superfamily. Drug:H(+) antiporter-3 (DHA3) (TC 2.A.1.21) family.</text>
</comment>
<dbReference type="GO" id="GO:0022857">
    <property type="term" value="F:transmembrane transporter activity"/>
    <property type="evidence" value="ECO:0007669"/>
    <property type="project" value="InterPro"/>
</dbReference>
<reference evidence="12" key="1">
    <citation type="submission" date="2019-10" db="EMBL/GenBank/DDBJ databases">
        <title>Streptomyces sp. nov., a novel actinobacterium isolated from alkaline environment.</title>
        <authorList>
            <person name="Golinska P."/>
        </authorList>
    </citation>
    <scope>NUCLEOTIDE SEQUENCE [LARGE SCALE GENOMIC DNA]</scope>
    <source>
        <strain evidence="12">DSM 42118</strain>
    </source>
</reference>
<dbReference type="PROSITE" id="PS50850">
    <property type="entry name" value="MFS"/>
    <property type="match status" value="1"/>
</dbReference>
<proteinExistence type="inferred from homology"/>
<gene>
    <name evidence="11" type="ORF">FNQ90_22460</name>
</gene>
<feature type="transmembrane region" description="Helical" evidence="9">
    <location>
        <begin position="84"/>
        <end position="106"/>
    </location>
</feature>
<evidence type="ECO:0000256" key="6">
    <source>
        <dbReference type="ARBA" id="ARBA00023136"/>
    </source>
</evidence>
<keyword evidence="6 9" id="KW-0472">Membrane</keyword>
<protein>
    <recommendedName>
        <fullName evidence="8">Multidrug efflux pump Tap</fullName>
    </recommendedName>
</protein>
<evidence type="ECO:0000256" key="1">
    <source>
        <dbReference type="ARBA" id="ARBA00004429"/>
    </source>
</evidence>
<evidence type="ECO:0000256" key="7">
    <source>
        <dbReference type="ARBA" id="ARBA00038075"/>
    </source>
</evidence>
<dbReference type="InterPro" id="IPR020846">
    <property type="entry name" value="MFS_dom"/>
</dbReference>
<feature type="transmembrane region" description="Helical" evidence="9">
    <location>
        <begin position="347"/>
        <end position="372"/>
    </location>
</feature>
<dbReference type="EMBL" id="VKHT01001131">
    <property type="protein sequence ID" value="MBB0246804.1"/>
    <property type="molecule type" value="Genomic_DNA"/>
</dbReference>
<organism evidence="11 12">
    <name type="scientific">Streptomyces alkaliphilus</name>
    <dbReference type="NCBI Taxonomy" id="1472722"/>
    <lineage>
        <taxon>Bacteria</taxon>
        <taxon>Bacillati</taxon>
        <taxon>Actinomycetota</taxon>
        <taxon>Actinomycetes</taxon>
        <taxon>Kitasatosporales</taxon>
        <taxon>Streptomycetaceae</taxon>
        <taxon>Streptomyces</taxon>
    </lineage>
</organism>
<evidence type="ECO:0000313" key="12">
    <source>
        <dbReference type="Proteomes" id="UP000538929"/>
    </source>
</evidence>
<keyword evidence="12" id="KW-1185">Reference proteome</keyword>
<feature type="transmembrane region" description="Helical" evidence="9">
    <location>
        <begin position="112"/>
        <end position="130"/>
    </location>
</feature>
<dbReference type="Pfam" id="PF07690">
    <property type="entry name" value="MFS_1"/>
    <property type="match status" value="1"/>
</dbReference>
<dbReference type="GO" id="GO:0005886">
    <property type="term" value="C:plasma membrane"/>
    <property type="evidence" value="ECO:0007669"/>
    <property type="project" value="UniProtKB-SubCell"/>
</dbReference>
<dbReference type="InterPro" id="IPR036259">
    <property type="entry name" value="MFS_trans_sf"/>
</dbReference>
<dbReference type="InterPro" id="IPR011701">
    <property type="entry name" value="MFS"/>
</dbReference>
<feature type="transmembrane region" description="Helical" evidence="9">
    <location>
        <begin position="288"/>
        <end position="311"/>
    </location>
</feature>
<accession>A0A7W3Y3F7</accession>
<feature type="transmembrane region" description="Helical" evidence="9">
    <location>
        <begin position="261"/>
        <end position="281"/>
    </location>
</feature>
<keyword evidence="4 9" id="KW-0812">Transmembrane</keyword>
<evidence type="ECO:0000256" key="8">
    <source>
        <dbReference type="ARBA" id="ARBA00040914"/>
    </source>
</evidence>
<comment type="subcellular location">
    <subcellularLocation>
        <location evidence="1">Cell inner membrane</location>
        <topology evidence="1">Multi-pass membrane protein</topology>
    </subcellularLocation>
</comment>
<evidence type="ECO:0000256" key="2">
    <source>
        <dbReference type="ARBA" id="ARBA00022448"/>
    </source>
</evidence>
<comment type="caution">
    <text evidence="11">The sequence shown here is derived from an EMBL/GenBank/DDBJ whole genome shotgun (WGS) entry which is preliminary data.</text>
</comment>
<dbReference type="PANTHER" id="PTHR23513:SF9">
    <property type="entry name" value="ENTEROBACTIN EXPORTER ENTS"/>
    <property type="match status" value="1"/>
</dbReference>
<evidence type="ECO:0000256" key="4">
    <source>
        <dbReference type="ARBA" id="ARBA00022692"/>
    </source>
</evidence>
<evidence type="ECO:0000256" key="9">
    <source>
        <dbReference type="SAM" id="Phobius"/>
    </source>
</evidence>
<evidence type="ECO:0000256" key="5">
    <source>
        <dbReference type="ARBA" id="ARBA00022989"/>
    </source>
</evidence>
<dbReference type="AlphaFoldDB" id="A0A7W3Y3F7"/>
<sequence>MPAVASSTPPISPSVPPELIRRVHALRAGDRLTTSIVDYLVPVLVYQLTGSATWAGVAFAAEWIPRIVAIGLGGPLVDRLRPRVVLLAVALARTILLTGGMAALAAGAGAPAIVVLGVACGFLAKVAYLATETLGAAVGRGHRDQARFQGVQTAIDQACAMVGPLVGGVLLVVGGQIGLGAALALSLITALLVAVVRMPPPAGAEGRDRRRSRGLRAGARALRAAPALCWLLTGLVTMNLLTGLLQAAVPVIVSSHGRSAAATGAVWSIGAAASLLAALLCARRLGRVGVPAIALSASLTAAAAGVGAALAGTYAQFVASMALLAAAEGAALVALRTTRARLIPQHVFGSTVAVMALVLLAPMPVGGLLLAAAPRAGLPALLIAVALLHTAITVIAAFGLRRHRHSLTAVPLSPTP</sequence>
<keyword evidence="3" id="KW-1003">Cell membrane</keyword>